<keyword evidence="11" id="KW-1185">Reference proteome</keyword>
<dbReference type="CDD" id="cd17346">
    <property type="entry name" value="MFS_DtpA_like"/>
    <property type="match status" value="1"/>
</dbReference>
<evidence type="ECO:0000256" key="5">
    <source>
        <dbReference type="ARBA" id="ARBA00022692"/>
    </source>
</evidence>
<dbReference type="AlphaFoldDB" id="A0A940PBA7"/>
<proteinExistence type="inferred from homology"/>
<feature type="transmembrane region" description="Helical" evidence="8">
    <location>
        <begin position="288"/>
        <end position="306"/>
    </location>
</feature>
<dbReference type="GO" id="GO:1904680">
    <property type="term" value="F:peptide transmembrane transporter activity"/>
    <property type="evidence" value="ECO:0007669"/>
    <property type="project" value="InterPro"/>
</dbReference>
<feature type="transmembrane region" description="Helical" evidence="8">
    <location>
        <begin position="240"/>
        <end position="259"/>
    </location>
</feature>
<evidence type="ECO:0000256" key="4">
    <source>
        <dbReference type="ARBA" id="ARBA00022475"/>
    </source>
</evidence>
<organism evidence="10 11">
    <name type="scientific">Vagococcus allomyrinae</name>
    <dbReference type="NCBI Taxonomy" id="2794353"/>
    <lineage>
        <taxon>Bacteria</taxon>
        <taxon>Bacillati</taxon>
        <taxon>Bacillota</taxon>
        <taxon>Bacilli</taxon>
        <taxon>Lactobacillales</taxon>
        <taxon>Enterococcaceae</taxon>
        <taxon>Vagococcus</taxon>
    </lineage>
</organism>
<gene>
    <name evidence="10" type="ORF">I6N95_12415</name>
</gene>
<feature type="transmembrane region" description="Helical" evidence="8">
    <location>
        <begin position="152"/>
        <end position="172"/>
    </location>
</feature>
<protein>
    <submittedName>
        <fullName evidence="10">Peptide MFS transporter</fullName>
    </submittedName>
</protein>
<feature type="transmembrane region" description="Helical" evidence="8">
    <location>
        <begin position="420"/>
        <end position="440"/>
    </location>
</feature>
<evidence type="ECO:0000313" key="10">
    <source>
        <dbReference type="EMBL" id="MBP1041814.1"/>
    </source>
</evidence>
<sequence>MNETVEKTKFPIGFYFCSITFTFERAAYYASKWLIYAFLTTTIVAGGLEISKGEAAIMQSYLVAFTYAAPVLFGVIADRWIGARYLIPVGMFLMGGGYYLASIATSKSLIWAMVILVSIGTGLFKGNVSAITGELFTNQKELDSAYSVQYSFVNIGSFIGTTAVGVLVATTFMKNGIQGFSQCFFLAAVLCVVGGLWFIFAWRFLGEAGKQPFAKGSDKASDAKASVDKQPLTTIEKKRVFAIILVSFFSIIFWLFWYMSYLSVYDYMTEFVKLDIGKIVVPTSWFDSLNALTCIILGPVLAAVWLKLARRPQGDMSLFKKTGIGLALLGASFLMLVGAELSRGVGASSDHKASLIWIILFGLLLSLGEMFFSPLGNSFVSKYAPRKILSILMGVWTFATFIAGFSYGRLYAIVLQFDMMIVYTVIPIITFIAAVLLFMFDKNLKTLIIEDEEKF</sequence>
<evidence type="ECO:0000259" key="9">
    <source>
        <dbReference type="PROSITE" id="PS50850"/>
    </source>
</evidence>
<evidence type="ECO:0000256" key="8">
    <source>
        <dbReference type="SAM" id="Phobius"/>
    </source>
</evidence>
<dbReference type="Gene3D" id="1.20.1250.20">
    <property type="entry name" value="MFS general substrate transporter like domains"/>
    <property type="match status" value="2"/>
</dbReference>
<dbReference type="Pfam" id="PF00854">
    <property type="entry name" value="PTR2"/>
    <property type="match status" value="2"/>
</dbReference>
<dbReference type="InterPro" id="IPR050171">
    <property type="entry name" value="MFS_Transporters"/>
</dbReference>
<feature type="domain" description="Major facilitator superfamily (MFS) profile" evidence="9">
    <location>
        <begin position="1"/>
        <end position="445"/>
    </location>
</feature>
<evidence type="ECO:0000256" key="2">
    <source>
        <dbReference type="ARBA" id="ARBA00005982"/>
    </source>
</evidence>
<comment type="similarity">
    <text evidence="2">Belongs to the major facilitator superfamily. Proton-dependent oligopeptide transporter (POT/PTR) (TC 2.A.17) family.</text>
</comment>
<dbReference type="GO" id="GO:0015833">
    <property type="term" value="P:peptide transport"/>
    <property type="evidence" value="ECO:0007669"/>
    <property type="project" value="InterPro"/>
</dbReference>
<accession>A0A940PBA7</accession>
<dbReference type="PANTHER" id="PTHR23517:SF15">
    <property type="entry name" value="PROTON-DEPENDENT OLIGOPEPTIDE FAMILY TRANSPORT PROTEIN"/>
    <property type="match status" value="1"/>
</dbReference>
<feature type="transmembrane region" description="Helical" evidence="8">
    <location>
        <begin position="388"/>
        <end position="408"/>
    </location>
</feature>
<dbReference type="RefSeq" id="WP_209528366.1">
    <property type="nucleotide sequence ID" value="NZ_JAEEGA010000007.1"/>
</dbReference>
<feature type="transmembrane region" description="Helical" evidence="8">
    <location>
        <begin position="110"/>
        <end position="131"/>
    </location>
</feature>
<dbReference type="GO" id="GO:0005886">
    <property type="term" value="C:plasma membrane"/>
    <property type="evidence" value="ECO:0007669"/>
    <property type="project" value="UniProtKB-SubCell"/>
</dbReference>
<keyword evidence="5 8" id="KW-0812">Transmembrane</keyword>
<keyword evidence="4" id="KW-1003">Cell membrane</keyword>
<dbReference type="PANTHER" id="PTHR23517">
    <property type="entry name" value="RESISTANCE PROTEIN MDTM, PUTATIVE-RELATED-RELATED"/>
    <property type="match status" value="1"/>
</dbReference>
<evidence type="ECO:0000313" key="11">
    <source>
        <dbReference type="Proteomes" id="UP000674938"/>
    </source>
</evidence>
<dbReference type="InterPro" id="IPR036259">
    <property type="entry name" value="MFS_trans_sf"/>
</dbReference>
<reference evidence="10" key="1">
    <citation type="submission" date="2020-12" db="EMBL/GenBank/DDBJ databases">
        <title>Vagococcus allomyrinae sp. nov. and Enterococcus lavae sp. nov., isolated from the larvae of Allomyrina dichotoma.</title>
        <authorList>
            <person name="Lee S.D."/>
        </authorList>
    </citation>
    <scope>NUCLEOTIDE SEQUENCE</scope>
    <source>
        <strain evidence="10">BWB3-3</strain>
    </source>
</reference>
<feature type="transmembrane region" description="Helical" evidence="8">
    <location>
        <begin position="318"/>
        <end position="339"/>
    </location>
</feature>
<comment type="subcellular location">
    <subcellularLocation>
        <location evidence="1">Cell membrane</location>
        <topology evidence="1">Multi-pass membrane protein</topology>
    </subcellularLocation>
</comment>
<dbReference type="SUPFAM" id="SSF103473">
    <property type="entry name" value="MFS general substrate transporter"/>
    <property type="match status" value="1"/>
</dbReference>
<keyword evidence="7 8" id="KW-0472">Membrane</keyword>
<dbReference type="InterPro" id="IPR000109">
    <property type="entry name" value="POT_fam"/>
</dbReference>
<dbReference type="PROSITE" id="PS50850">
    <property type="entry name" value="MFS"/>
    <property type="match status" value="1"/>
</dbReference>
<dbReference type="Proteomes" id="UP000674938">
    <property type="component" value="Unassembled WGS sequence"/>
</dbReference>
<feature type="transmembrane region" description="Helical" evidence="8">
    <location>
        <begin position="85"/>
        <end position="104"/>
    </location>
</feature>
<evidence type="ECO:0000256" key="1">
    <source>
        <dbReference type="ARBA" id="ARBA00004651"/>
    </source>
</evidence>
<keyword evidence="3" id="KW-0813">Transport</keyword>
<dbReference type="InterPro" id="IPR020846">
    <property type="entry name" value="MFS_dom"/>
</dbReference>
<feature type="transmembrane region" description="Helical" evidence="8">
    <location>
        <begin position="56"/>
        <end position="76"/>
    </location>
</feature>
<feature type="transmembrane region" description="Helical" evidence="8">
    <location>
        <begin position="184"/>
        <end position="205"/>
    </location>
</feature>
<comment type="caution">
    <text evidence="10">The sequence shown here is derived from an EMBL/GenBank/DDBJ whole genome shotgun (WGS) entry which is preliminary data.</text>
</comment>
<dbReference type="EMBL" id="JAEEGA010000007">
    <property type="protein sequence ID" value="MBP1041814.1"/>
    <property type="molecule type" value="Genomic_DNA"/>
</dbReference>
<evidence type="ECO:0000256" key="3">
    <source>
        <dbReference type="ARBA" id="ARBA00022448"/>
    </source>
</evidence>
<keyword evidence="6 8" id="KW-1133">Transmembrane helix</keyword>
<feature type="transmembrane region" description="Helical" evidence="8">
    <location>
        <begin position="33"/>
        <end position="50"/>
    </location>
</feature>
<evidence type="ECO:0000256" key="6">
    <source>
        <dbReference type="ARBA" id="ARBA00022989"/>
    </source>
</evidence>
<dbReference type="InterPro" id="IPR005279">
    <property type="entry name" value="Dipep/tripep_permease"/>
</dbReference>
<name>A0A940PBA7_9ENTE</name>
<feature type="transmembrane region" description="Helical" evidence="8">
    <location>
        <begin position="354"/>
        <end position="376"/>
    </location>
</feature>
<evidence type="ECO:0000256" key="7">
    <source>
        <dbReference type="ARBA" id="ARBA00023136"/>
    </source>
</evidence>